<dbReference type="Gene3D" id="1.10.238.10">
    <property type="entry name" value="EF-hand"/>
    <property type="match status" value="1"/>
</dbReference>
<comment type="caution">
    <text evidence="1">The sequence shown here is derived from an EMBL/GenBank/DDBJ whole genome shotgun (WGS) entry which is preliminary data.</text>
</comment>
<dbReference type="EMBL" id="NKXS01000399">
    <property type="protein sequence ID" value="PIN24534.1"/>
    <property type="molecule type" value="Genomic_DNA"/>
</dbReference>
<keyword evidence="2" id="KW-1185">Reference proteome</keyword>
<proteinExistence type="predicted"/>
<dbReference type="InterPro" id="IPR044205">
    <property type="entry name" value="KIC/PBP1/KRP1"/>
</dbReference>
<evidence type="ECO:0000313" key="1">
    <source>
        <dbReference type="EMBL" id="PIN24534.1"/>
    </source>
</evidence>
<accession>A0A2G9I460</accession>
<dbReference type="OrthoDB" id="343296at2759"/>
<dbReference type="STRING" id="429701.A0A2G9I460"/>
<evidence type="ECO:0000313" key="2">
    <source>
        <dbReference type="Proteomes" id="UP000231279"/>
    </source>
</evidence>
<dbReference type="PANTHER" id="PTHR47319">
    <property type="entry name" value="CALCIUM-BINDING PROTEIN KIC"/>
    <property type="match status" value="1"/>
</dbReference>
<sequence>MEGEADSKEYEDLLPVMADKLDEDTFIAELCGGFRLLADPAKGLITPSSLQKNCALLGLEGMLSNDMFRGHLSQILQDNMVNLGHGNITL</sequence>
<dbReference type="AlphaFoldDB" id="A0A2G9I460"/>
<organism evidence="1 2">
    <name type="scientific">Handroanthus impetiginosus</name>
    <dbReference type="NCBI Taxonomy" id="429701"/>
    <lineage>
        <taxon>Eukaryota</taxon>
        <taxon>Viridiplantae</taxon>
        <taxon>Streptophyta</taxon>
        <taxon>Embryophyta</taxon>
        <taxon>Tracheophyta</taxon>
        <taxon>Spermatophyta</taxon>
        <taxon>Magnoliopsida</taxon>
        <taxon>eudicotyledons</taxon>
        <taxon>Gunneridae</taxon>
        <taxon>Pentapetalae</taxon>
        <taxon>asterids</taxon>
        <taxon>lamiids</taxon>
        <taxon>Lamiales</taxon>
        <taxon>Bignoniaceae</taxon>
        <taxon>Crescentiina</taxon>
        <taxon>Tabebuia alliance</taxon>
        <taxon>Handroanthus</taxon>
    </lineage>
</organism>
<protein>
    <submittedName>
        <fullName evidence="1">Uncharacterized protein</fullName>
    </submittedName>
</protein>
<dbReference type="GO" id="GO:0005509">
    <property type="term" value="F:calcium ion binding"/>
    <property type="evidence" value="ECO:0007669"/>
    <property type="project" value="InterPro"/>
</dbReference>
<reference evidence="2" key="1">
    <citation type="journal article" date="2018" name="Gigascience">
        <title>Genome assembly of the Pink Ipe (Handroanthus impetiginosus, Bignoniaceae), a highly valued, ecologically keystone Neotropical timber forest tree.</title>
        <authorList>
            <person name="Silva-Junior O.B."/>
            <person name="Grattapaglia D."/>
            <person name="Novaes E."/>
            <person name="Collevatti R.G."/>
        </authorList>
    </citation>
    <scope>NUCLEOTIDE SEQUENCE [LARGE SCALE GENOMIC DNA]</scope>
    <source>
        <strain evidence="2">cv. UFG-1</strain>
    </source>
</reference>
<gene>
    <name evidence="1" type="ORF">CDL12_02719</name>
</gene>
<name>A0A2G9I460_9LAMI</name>
<dbReference type="Proteomes" id="UP000231279">
    <property type="component" value="Unassembled WGS sequence"/>
</dbReference>
<dbReference type="PANTHER" id="PTHR47319:SF4">
    <property type="entry name" value="CALCIUM-BINDING PROTEIN KIC"/>
    <property type="match status" value="1"/>
</dbReference>